<evidence type="ECO:0000256" key="4">
    <source>
        <dbReference type="ARBA" id="ARBA00022723"/>
    </source>
</evidence>
<feature type="binding site" description="axial binding residue" evidence="8">
    <location>
        <position position="450"/>
    </location>
    <ligand>
        <name>heme</name>
        <dbReference type="ChEBI" id="CHEBI:30413"/>
    </ligand>
    <ligandPart>
        <name>Fe</name>
        <dbReference type="ChEBI" id="CHEBI:18248"/>
    </ligandPart>
</feature>
<dbReference type="Pfam" id="PF00067">
    <property type="entry name" value="p450"/>
    <property type="match status" value="1"/>
</dbReference>
<keyword evidence="5" id="KW-0560">Oxidoreductase</keyword>
<dbReference type="SUPFAM" id="SSF48264">
    <property type="entry name" value="Cytochrome P450"/>
    <property type="match status" value="1"/>
</dbReference>
<organism evidence="9 10">
    <name type="scientific">Aspergillus tanneri</name>
    <dbReference type="NCBI Taxonomy" id="1220188"/>
    <lineage>
        <taxon>Eukaryota</taxon>
        <taxon>Fungi</taxon>
        <taxon>Dikarya</taxon>
        <taxon>Ascomycota</taxon>
        <taxon>Pezizomycotina</taxon>
        <taxon>Eurotiomycetes</taxon>
        <taxon>Eurotiomycetidae</taxon>
        <taxon>Eurotiales</taxon>
        <taxon>Aspergillaceae</taxon>
        <taxon>Aspergillus</taxon>
        <taxon>Aspergillus subgen. Circumdati</taxon>
    </lineage>
</organism>
<keyword evidence="4 8" id="KW-0479">Metal-binding</keyword>
<sequence>MMHLVWLIWVVVFLTIRSIYRLYFHPLAKIPGPRLAAITHLPEFYHNVIRNGMFIWEIEKMHQKYGPIVRINPREVHINDPYYYSEVYGGGARVRDKDPISVAVYSSPGSTVATVKHAQHRLRRSLLSPFYSKKAIMEAEPMVQEKVGKLLNHFETAYQTQSILGLNRVFQAFTAEVATHHFYGSSFDMLGNEQFSRAIQDSIDAITRTSPFNKLFPTIGALLRFIPPWILVRLRPAMSGIVRLQETYTTKTRNALAARNESEFASNDSRDTPFTVLINPKLPQEERSLHRLLDEQMAILGAGSESTTNTLTVAMFHLLNNGAIYLKLRRELEGIMPTPTSIARLSQTQHLPYLTAVINESLRLSFAGSSRFPRVAPTECLAYRSYVIPPGSDETHHKTPVSMSSYFLHMDNQIFPEPEKFNPDRWILADERGERLFKFIGSFTKGSRICLGIHLAYAEIYLALAAIVRRFDIELYETTAEDIRFTRDLLGPRSEKGVWKVQARVTNMISK</sequence>
<dbReference type="RefSeq" id="XP_033424689.1">
    <property type="nucleotide sequence ID" value="XM_033571374.1"/>
</dbReference>
<evidence type="ECO:0000256" key="7">
    <source>
        <dbReference type="ARBA" id="ARBA00023033"/>
    </source>
</evidence>
<keyword evidence="6 8" id="KW-0408">Iron</keyword>
<dbReference type="Proteomes" id="UP000324241">
    <property type="component" value="Unassembled WGS sequence"/>
</dbReference>
<evidence type="ECO:0000256" key="5">
    <source>
        <dbReference type="ARBA" id="ARBA00023002"/>
    </source>
</evidence>
<reference evidence="9 10" key="1">
    <citation type="submission" date="2019-08" db="EMBL/GenBank/DDBJ databases">
        <title>The genome sequence of a newly discovered highly antifungal drug resistant Aspergillus species, Aspergillus tanneri NIH 1004.</title>
        <authorList>
            <person name="Mounaud S."/>
            <person name="Singh I."/>
            <person name="Joardar V."/>
            <person name="Pakala S."/>
            <person name="Pakala S."/>
            <person name="Venepally P."/>
            <person name="Chung J.K."/>
            <person name="Losada L."/>
            <person name="Nierman W.C."/>
        </authorList>
    </citation>
    <scope>NUCLEOTIDE SEQUENCE [LARGE SCALE GENOMIC DNA]</scope>
    <source>
        <strain evidence="9 10">NIH1004</strain>
    </source>
</reference>
<dbReference type="VEuPathDB" id="FungiDB:EYZ11_007742"/>
<evidence type="ECO:0008006" key="11">
    <source>
        <dbReference type="Google" id="ProtNLM"/>
    </source>
</evidence>
<dbReference type="GO" id="GO:0004497">
    <property type="term" value="F:monooxygenase activity"/>
    <property type="evidence" value="ECO:0007669"/>
    <property type="project" value="UniProtKB-KW"/>
</dbReference>
<dbReference type="InterPro" id="IPR002401">
    <property type="entry name" value="Cyt_P450_E_grp-I"/>
</dbReference>
<gene>
    <name evidence="9" type="ORF">ATNIH1004_006747</name>
</gene>
<dbReference type="EMBL" id="QUQM01000007">
    <property type="protein sequence ID" value="KAA8645328.1"/>
    <property type="molecule type" value="Genomic_DNA"/>
</dbReference>
<dbReference type="CDD" id="cd11062">
    <property type="entry name" value="CYP58-like"/>
    <property type="match status" value="1"/>
</dbReference>
<protein>
    <recommendedName>
        <fullName evidence="11">Cytochrome P450</fullName>
    </recommendedName>
</protein>
<evidence type="ECO:0000313" key="10">
    <source>
        <dbReference type="Proteomes" id="UP000324241"/>
    </source>
</evidence>
<dbReference type="InterPro" id="IPR001128">
    <property type="entry name" value="Cyt_P450"/>
</dbReference>
<evidence type="ECO:0000256" key="3">
    <source>
        <dbReference type="ARBA" id="ARBA00022617"/>
    </source>
</evidence>
<dbReference type="GO" id="GO:0005506">
    <property type="term" value="F:iron ion binding"/>
    <property type="evidence" value="ECO:0007669"/>
    <property type="project" value="InterPro"/>
</dbReference>
<keyword evidence="3 8" id="KW-0349">Heme</keyword>
<dbReference type="GO" id="GO:0016705">
    <property type="term" value="F:oxidoreductase activity, acting on paired donors, with incorporation or reduction of molecular oxygen"/>
    <property type="evidence" value="ECO:0007669"/>
    <property type="project" value="InterPro"/>
</dbReference>
<dbReference type="OrthoDB" id="3945418at2759"/>
<name>A0A5M9MEC8_9EURO</name>
<accession>A0A5M9MEC8</accession>
<dbReference type="GO" id="GO:0020037">
    <property type="term" value="F:heme binding"/>
    <property type="evidence" value="ECO:0007669"/>
    <property type="project" value="InterPro"/>
</dbReference>
<comment type="caution">
    <text evidence="9">The sequence shown here is derived from an EMBL/GenBank/DDBJ whole genome shotgun (WGS) entry which is preliminary data.</text>
</comment>
<comment type="similarity">
    <text evidence="2">Belongs to the cytochrome P450 family.</text>
</comment>
<dbReference type="PRINTS" id="PR00463">
    <property type="entry name" value="EP450I"/>
</dbReference>
<evidence type="ECO:0000256" key="2">
    <source>
        <dbReference type="ARBA" id="ARBA00010617"/>
    </source>
</evidence>
<evidence type="ECO:0000256" key="8">
    <source>
        <dbReference type="PIRSR" id="PIRSR602401-1"/>
    </source>
</evidence>
<keyword evidence="7" id="KW-0503">Monooxygenase</keyword>
<dbReference type="PRINTS" id="PR00385">
    <property type="entry name" value="P450"/>
</dbReference>
<proteinExistence type="inferred from homology"/>
<dbReference type="PANTHER" id="PTHR24305">
    <property type="entry name" value="CYTOCHROME P450"/>
    <property type="match status" value="1"/>
</dbReference>
<dbReference type="Gene3D" id="1.10.630.10">
    <property type="entry name" value="Cytochrome P450"/>
    <property type="match status" value="1"/>
</dbReference>
<dbReference type="AlphaFoldDB" id="A0A5M9MEC8"/>
<evidence type="ECO:0000256" key="1">
    <source>
        <dbReference type="ARBA" id="ARBA00001971"/>
    </source>
</evidence>
<dbReference type="PANTHER" id="PTHR24305:SF157">
    <property type="entry name" value="N-ACETYLTRYPTOPHAN 6-HYDROXYLASE IVOC-RELATED"/>
    <property type="match status" value="1"/>
</dbReference>
<evidence type="ECO:0000313" key="9">
    <source>
        <dbReference type="EMBL" id="KAA8645328.1"/>
    </source>
</evidence>
<dbReference type="InterPro" id="IPR036396">
    <property type="entry name" value="Cyt_P450_sf"/>
</dbReference>
<dbReference type="VEuPathDB" id="FungiDB:EYZ11_007735"/>
<dbReference type="InterPro" id="IPR050121">
    <property type="entry name" value="Cytochrome_P450_monoxygenase"/>
</dbReference>
<comment type="cofactor">
    <cofactor evidence="1 8">
        <name>heme</name>
        <dbReference type="ChEBI" id="CHEBI:30413"/>
    </cofactor>
</comment>
<dbReference type="GeneID" id="54329449"/>
<evidence type="ECO:0000256" key="6">
    <source>
        <dbReference type="ARBA" id="ARBA00023004"/>
    </source>
</evidence>